<accession>A0A9N9MDK7</accession>
<evidence type="ECO:0000313" key="2">
    <source>
        <dbReference type="Proteomes" id="UP001152799"/>
    </source>
</evidence>
<sequence>MSKYSATSKHYKKAKLDCLTFYGEFHHDEAGGDDIIHLLESGSESDSDQNDFIAAEASTDNVDFPKLLTELESDPEPENPALFQFPSTSNYIYGVEGNSGVEPNTSPSELRDELSGWCLKNNITHNAASELLKILKPHHPELPMDARSLLVTPRNISVKNIHPGTYYHFGLEKCVSNLFSLSNPEESTDTIEILVNIDGLPLAKSSGSQFYPILCSLFKNKNQVEIVGVYHGYEKPKDMNLFIQDFVNEAIEIVKNGLIYNNRSYFFKIKGFICDAPAKSAIKQIKGHSGYMSCSKCHVEGVYKNSVCFPQISNLSLRSDLDFRSKQQEEHHTGTSLIEKIPDVDMIKSFPLDYMHLICLGVMKKLIVSLWVGGKPPVKLQYRKVTDLSTNLLQQTHNVPIEFNRKPRSLIECKRWKAFEFRQFLIYLGPVVLKQILTADQYKNFISLHVAVIILSSSKLLKFIDYAEKLLIYFVETFIILYGEENASHNVHNLLHIVDDVRIFGPLDNFSAFPFENHMQTLKKFVRKQNQPLQQLVHRKRELDNLVNINSNKRGNNKLKCFPCGGKLHSAGPIPDDLQVVTQFEEVKFENFVLKCKAPNNYCSLISGKIIHVRNFIEVDNKIVIVGNSFAKQENFYEAPCESSIINIFEISNRNPKLEMWSIEEIQFKCVKLDYQDKFVVFPLVHTV</sequence>
<gene>
    <name evidence="1" type="ORF">CEUTPL_LOCUS3355</name>
</gene>
<evidence type="ECO:0008006" key="3">
    <source>
        <dbReference type="Google" id="ProtNLM"/>
    </source>
</evidence>
<dbReference type="PANTHER" id="PTHR33053:SF24">
    <property type="entry name" value="TRANSPOSASE DOMAIN-CONTAINING PROTEIN"/>
    <property type="match status" value="1"/>
</dbReference>
<keyword evidence="2" id="KW-1185">Reference proteome</keyword>
<evidence type="ECO:0000313" key="1">
    <source>
        <dbReference type="EMBL" id="CAG9762680.1"/>
    </source>
</evidence>
<protein>
    <recommendedName>
        <fullName evidence="3">Transposase domain-containing protein</fullName>
    </recommendedName>
</protein>
<dbReference type="PANTHER" id="PTHR33053">
    <property type="entry name" value="PROTEIN, PUTATIVE-RELATED"/>
    <property type="match status" value="1"/>
</dbReference>
<dbReference type="AlphaFoldDB" id="A0A9N9MDK7"/>
<dbReference type="Proteomes" id="UP001152799">
    <property type="component" value="Chromosome 12"/>
</dbReference>
<organism evidence="1 2">
    <name type="scientific">Ceutorhynchus assimilis</name>
    <name type="common">cabbage seed weevil</name>
    <dbReference type="NCBI Taxonomy" id="467358"/>
    <lineage>
        <taxon>Eukaryota</taxon>
        <taxon>Metazoa</taxon>
        <taxon>Ecdysozoa</taxon>
        <taxon>Arthropoda</taxon>
        <taxon>Hexapoda</taxon>
        <taxon>Insecta</taxon>
        <taxon>Pterygota</taxon>
        <taxon>Neoptera</taxon>
        <taxon>Endopterygota</taxon>
        <taxon>Coleoptera</taxon>
        <taxon>Polyphaga</taxon>
        <taxon>Cucujiformia</taxon>
        <taxon>Curculionidae</taxon>
        <taxon>Ceutorhynchinae</taxon>
        <taxon>Ceutorhynchus</taxon>
    </lineage>
</organism>
<dbReference type="EMBL" id="OU892288">
    <property type="protein sequence ID" value="CAG9762680.1"/>
    <property type="molecule type" value="Genomic_DNA"/>
</dbReference>
<dbReference type="OrthoDB" id="10015795at2759"/>
<name>A0A9N9MDK7_9CUCU</name>
<proteinExistence type="predicted"/>
<reference evidence="1" key="1">
    <citation type="submission" date="2022-01" db="EMBL/GenBank/DDBJ databases">
        <authorList>
            <person name="King R."/>
        </authorList>
    </citation>
    <scope>NUCLEOTIDE SEQUENCE</scope>
</reference>